<dbReference type="AlphaFoldDB" id="S0P4P7"/>
<dbReference type="InterPro" id="IPR004715">
    <property type="entry name" value="PTS_IIA_fruc"/>
</dbReference>
<evidence type="ECO:0000256" key="4">
    <source>
        <dbReference type="ARBA" id="ARBA00022475"/>
    </source>
</evidence>
<dbReference type="InterPro" id="IPR013014">
    <property type="entry name" value="PTS_EIIC_2"/>
</dbReference>
<feature type="transmembrane region" description="Helical" evidence="13">
    <location>
        <begin position="562"/>
        <end position="582"/>
    </location>
</feature>
<feature type="transmembrane region" description="Helical" evidence="13">
    <location>
        <begin position="384"/>
        <end position="401"/>
    </location>
</feature>
<dbReference type="NCBIfam" id="TIGR00829">
    <property type="entry name" value="FRU"/>
    <property type="match status" value="1"/>
</dbReference>
<dbReference type="STRING" id="1140003.OMY_01160"/>
<dbReference type="GO" id="GO:0005351">
    <property type="term" value="F:carbohydrate:proton symporter activity"/>
    <property type="evidence" value="ECO:0007669"/>
    <property type="project" value="InterPro"/>
</dbReference>
<evidence type="ECO:0000259" key="15">
    <source>
        <dbReference type="PROSITE" id="PS51099"/>
    </source>
</evidence>
<proteinExistence type="predicted"/>
<name>S0P4P7_9ENTE</name>
<dbReference type="PROSITE" id="PS51099">
    <property type="entry name" value="PTS_EIIB_TYPE_2"/>
    <property type="match status" value="1"/>
</dbReference>
<keyword evidence="4" id="KW-1003">Cell membrane</keyword>
<dbReference type="NCBIfam" id="TIGR00848">
    <property type="entry name" value="fruA"/>
    <property type="match status" value="1"/>
</dbReference>
<dbReference type="InterPro" id="IPR003353">
    <property type="entry name" value="PTS_IIB_fruc"/>
</dbReference>
<dbReference type="InterPro" id="IPR050864">
    <property type="entry name" value="Bacterial_PTS_Sugar_Transport"/>
</dbReference>
<dbReference type="eggNOG" id="COG1445">
    <property type="taxonomic scope" value="Bacteria"/>
</dbReference>
<feature type="transmembrane region" description="Helical" evidence="13">
    <location>
        <begin position="314"/>
        <end position="337"/>
    </location>
</feature>
<dbReference type="Pfam" id="PF02302">
    <property type="entry name" value="PTS_IIB"/>
    <property type="match status" value="1"/>
</dbReference>
<dbReference type="GO" id="GO:0005737">
    <property type="term" value="C:cytoplasm"/>
    <property type="evidence" value="ECO:0007669"/>
    <property type="project" value="UniProtKB-SubCell"/>
</dbReference>
<dbReference type="NCBIfam" id="TIGR01427">
    <property type="entry name" value="PTS_IIC_fructo"/>
    <property type="match status" value="1"/>
</dbReference>
<organism evidence="17 18">
    <name type="scientific">Enterococcus sulfureus ATCC 49903</name>
    <dbReference type="NCBI Taxonomy" id="1140003"/>
    <lineage>
        <taxon>Bacteria</taxon>
        <taxon>Bacillati</taxon>
        <taxon>Bacillota</taxon>
        <taxon>Bacilli</taxon>
        <taxon>Lactobacillales</taxon>
        <taxon>Enterococcaceae</taxon>
        <taxon>Enterococcus</taxon>
    </lineage>
</organism>
<dbReference type="InterPro" id="IPR006327">
    <property type="entry name" value="PTS_IIC_fruc"/>
</dbReference>
<comment type="subcellular location">
    <subcellularLocation>
        <location evidence="1">Cell inner membrane</location>
        <topology evidence="1">Multi-pass membrane protein</topology>
    </subcellularLocation>
    <subcellularLocation>
        <location evidence="2">Cytoplasm</location>
    </subcellularLocation>
</comment>
<evidence type="ECO:0000256" key="11">
    <source>
        <dbReference type="ARBA" id="ARBA00023136"/>
    </source>
</evidence>
<dbReference type="FunFam" id="3.40.930.10:FF:000009">
    <property type="entry name" value="PTS system, fructose specific IIABC component"/>
    <property type="match status" value="1"/>
</dbReference>
<feature type="domain" description="PTS EIIC type-2" evidence="16">
    <location>
        <begin position="303"/>
        <end position="653"/>
    </location>
</feature>
<feature type="domain" description="PTS EIIB type-2" evidence="15">
    <location>
        <begin position="180"/>
        <end position="275"/>
    </location>
</feature>
<keyword evidence="10 13" id="KW-1133">Transmembrane helix</keyword>
<evidence type="ECO:0000256" key="10">
    <source>
        <dbReference type="ARBA" id="ARBA00022989"/>
    </source>
</evidence>
<dbReference type="PROSITE" id="PS51094">
    <property type="entry name" value="PTS_EIIA_TYPE_2"/>
    <property type="match status" value="1"/>
</dbReference>
<evidence type="ECO:0000256" key="12">
    <source>
        <dbReference type="SAM" id="Coils"/>
    </source>
</evidence>
<feature type="domain" description="PTS EIIA type-2" evidence="14">
    <location>
        <begin position="5"/>
        <end position="149"/>
    </location>
</feature>
<dbReference type="RefSeq" id="WP_016185612.1">
    <property type="nucleotide sequence ID" value="NZ_ASWO01000005.1"/>
</dbReference>
<keyword evidence="3" id="KW-0813">Transport</keyword>
<dbReference type="SUPFAM" id="SSF52794">
    <property type="entry name" value="PTS system IIB component-like"/>
    <property type="match status" value="1"/>
</dbReference>
<feature type="transmembrane region" description="Helical" evidence="13">
    <location>
        <begin position="446"/>
        <end position="465"/>
    </location>
</feature>
<gene>
    <name evidence="17" type="ORF">I573_01518</name>
</gene>
<dbReference type="GO" id="GO:0005886">
    <property type="term" value="C:plasma membrane"/>
    <property type="evidence" value="ECO:0007669"/>
    <property type="project" value="UniProtKB-SubCell"/>
</dbReference>
<dbReference type="PATRIC" id="fig|1140003.3.peg.1118"/>
<evidence type="ECO:0000313" key="17">
    <source>
        <dbReference type="EMBL" id="EOT83793.1"/>
    </source>
</evidence>
<comment type="caution">
    <text evidence="17">The sequence shown here is derived from an EMBL/GenBank/DDBJ whole genome shotgun (WGS) entry which is preliminary data.</text>
</comment>
<dbReference type="PANTHER" id="PTHR30505">
    <property type="entry name" value="FRUCTOSE-LIKE PERMEASE"/>
    <property type="match status" value="1"/>
</dbReference>
<evidence type="ECO:0000256" key="5">
    <source>
        <dbReference type="ARBA" id="ARBA00022553"/>
    </source>
</evidence>
<dbReference type="SUPFAM" id="SSF55804">
    <property type="entry name" value="Phoshotransferase/anion transport protein"/>
    <property type="match status" value="1"/>
</dbReference>
<evidence type="ECO:0000256" key="7">
    <source>
        <dbReference type="ARBA" id="ARBA00022679"/>
    </source>
</evidence>
<reference evidence="17 18" key="1">
    <citation type="submission" date="2013-03" db="EMBL/GenBank/DDBJ databases">
        <title>The Genome Sequence of Enterococcus sulfureus ATCC_49903 (PacBio/Illumina hybrid assembly).</title>
        <authorList>
            <consortium name="The Broad Institute Genomics Platform"/>
            <consortium name="The Broad Institute Genome Sequencing Center for Infectious Disease"/>
            <person name="Earl A."/>
            <person name="Russ C."/>
            <person name="Gilmore M."/>
            <person name="Surin D."/>
            <person name="Walker B."/>
            <person name="Young S."/>
            <person name="Zeng Q."/>
            <person name="Gargeya S."/>
            <person name="Fitzgerald M."/>
            <person name="Haas B."/>
            <person name="Abouelleil A."/>
            <person name="Allen A.W."/>
            <person name="Alvarado L."/>
            <person name="Arachchi H.M."/>
            <person name="Berlin A.M."/>
            <person name="Chapman S.B."/>
            <person name="Gainer-Dewar J."/>
            <person name="Goldberg J."/>
            <person name="Griggs A."/>
            <person name="Gujja S."/>
            <person name="Hansen M."/>
            <person name="Howarth C."/>
            <person name="Imamovic A."/>
            <person name="Ireland A."/>
            <person name="Larimer J."/>
            <person name="McCowan C."/>
            <person name="Murphy C."/>
            <person name="Pearson M."/>
            <person name="Poon T.W."/>
            <person name="Priest M."/>
            <person name="Roberts A."/>
            <person name="Saif S."/>
            <person name="Shea T."/>
            <person name="Sisk P."/>
            <person name="Sykes S."/>
            <person name="Wortman J."/>
            <person name="Nusbaum C."/>
            <person name="Birren B."/>
        </authorList>
    </citation>
    <scope>NUCLEOTIDE SEQUENCE [LARGE SCALE GENOMIC DNA]</scope>
    <source>
        <strain evidence="17 18">ATCC 49903</strain>
    </source>
</reference>
<keyword evidence="12" id="KW-0175">Coiled coil</keyword>
<dbReference type="CDD" id="cd00211">
    <property type="entry name" value="PTS_IIA_fru"/>
    <property type="match status" value="1"/>
</dbReference>
<feature type="transmembrane region" description="Helical" evidence="13">
    <location>
        <begin position="408"/>
        <end position="426"/>
    </location>
</feature>
<keyword evidence="6" id="KW-0762">Sugar transport</keyword>
<dbReference type="Pfam" id="PF02378">
    <property type="entry name" value="PTS_EIIC"/>
    <property type="match status" value="1"/>
</dbReference>
<dbReference type="Gene3D" id="3.40.930.10">
    <property type="entry name" value="Mannitol-specific EII, Chain A"/>
    <property type="match status" value="1"/>
</dbReference>
<dbReference type="Pfam" id="PF00359">
    <property type="entry name" value="PTS_EIIA_2"/>
    <property type="match status" value="1"/>
</dbReference>
<evidence type="ECO:0000256" key="3">
    <source>
        <dbReference type="ARBA" id="ARBA00022448"/>
    </source>
</evidence>
<protein>
    <submittedName>
        <fullName evidence="17">PTS system fructose-specific transporter subunit IIABC</fullName>
    </submittedName>
</protein>
<feature type="transmembrane region" description="Helical" evidence="13">
    <location>
        <begin position="477"/>
        <end position="499"/>
    </location>
</feature>
<dbReference type="FunFam" id="3.40.50.2300:FF:000014">
    <property type="entry name" value="PTS system fructose-like transporter subunit IIB"/>
    <property type="match status" value="1"/>
</dbReference>
<feature type="transmembrane region" description="Helical" evidence="13">
    <location>
        <begin position="358"/>
        <end position="378"/>
    </location>
</feature>
<feature type="coiled-coil region" evidence="12">
    <location>
        <begin position="144"/>
        <end position="171"/>
    </location>
</feature>
<dbReference type="GO" id="GO:0009401">
    <property type="term" value="P:phosphoenolpyruvate-dependent sugar phosphotransferase system"/>
    <property type="evidence" value="ECO:0007669"/>
    <property type="project" value="UniProtKB-KW"/>
</dbReference>
<evidence type="ECO:0000256" key="2">
    <source>
        <dbReference type="ARBA" id="ARBA00004496"/>
    </source>
</evidence>
<dbReference type="InterPro" id="IPR016152">
    <property type="entry name" value="PTrfase/Anion_transptr"/>
</dbReference>
<dbReference type="eggNOG" id="COG1762">
    <property type="taxonomic scope" value="Bacteria"/>
</dbReference>
<keyword evidence="7" id="KW-0808">Transferase</keyword>
<dbReference type="CDD" id="cd05569">
    <property type="entry name" value="PTS_IIB_fructose"/>
    <property type="match status" value="1"/>
</dbReference>
<evidence type="ECO:0000256" key="1">
    <source>
        <dbReference type="ARBA" id="ARBA00004429"/>
    </source>
</evidence>
<dbReference type="InterPro" id="IPR003501">
    <property type="entry name" value="PTS_EIIB_2/3"/>
</dbReference>
<dbReference type="GO" id="GO:0022877">
    <property type="term" value="F:protein-N(PI)-phosphohistidine-fructose phosphotransferase system transporter activity"/>
    <property type="evidence" value="ECO:0007669"/>
    <property type="project" value="InterPro"/>
</dbReference>
<dbReference type="Proteomes" id="UP000015961">
    <property type="component" value="Unassembled WGS sequence"/>
</dbReference>
<dbReference type="InterPro" id="IPR003352">
    <property type="entry name" value="PTS_EIIC"/>
</dbReference>
<keyword evidence="5" id="KW-0597">Phosphoprotein</keyword>
<dbReference type="EMBL" id="ASWO01000005">
    <property type="protein sequence ID" value="EOT83793.1"/>
    <property type="molecule type" value="Genomic_DNA"/>
</dbReference>
<dbReference type="InterPro" id="IPR036095">
    <property type="entry name" value="PTS_EIIB-like_sf"/>
</dbReference>
<evidence type="ECO:0000313" key="18">
    <source>
        <dbReference type="Proteomes" id="UP000015961"/>
    </source>
</evidence>
<accession>S0P4P7</accession>
<dbReference type="InterPro" id="IPR013011">
    <property type="entry name" value="PTS_EIIB_2"/>
</dbReference>
<dbReference type="eggNOG" id="COG1299">
    <property type="taxonomic scope" value="Bacteria"/>
</dbReference>
<dbReference type="GO" id="GO:0090563">
    <property type="term" value="F:protein-phosphocysteine-sugar phosphotransferase activity"/>
    <property type="evidence" value="ECO:0007669"/>
    <property type="project" value="TreeGrafter"/>
</dbReference>
<dbReference type="OrthoDB" id="9782569at2"/>
<evidence type="ECO:0000259" key="14">
    <source>
        <dbReference type="PROSITE" id="PS51094"/>
    </source>
</evidence>
<evidence type="ECO:0000256" key="8">
    <source>
        <dbReference type="ARBA" id="ARBA00022683"/>
    </source>
</evidence>
<evidence type="ECO:0000256" key="9">
    <source>
        <dbReference type="ARBA" id="ARBA00022692"/>
    </source>
</evidence>
<evidence type="ECO:0000256" key="6">
    <source>
        <dbReference type="ARBA" id="ARBA00022597"/>
    </source>
</evidence>
<keyword evidence="11 13" id="KW-0472">Membrane</keyword>
<evidence type="ECO:0000259" key="16">
    <source>
        <dbReference type="PROSITE" id="PS51104"/>
    </source>
</evidence>
<dbReference type="PANTHER" id="PTHR30505:SF28">
    <property type="entry name" value="PTS SYSTEM 2-O-ALPHA-MANNOSYL-D-GLYCERATE-SPECIFIC EIIABC COMPONENT"/>
    <property type="match status" value="1"/>
</dbReference>
<dbReference type="PROSITE" id="PS51104">
    <property type="entry name" value="PTS_EIIC_TYPE_2"/>
    <property type="match status" value="1"/>
</dbReference>
<keyword evidence="8" id="KW-0598">Phosphotransferase system</keyword>
<sequence>MKINDLLVKDAMIMDLKATDKRGAIDEMVQKLYDTGRISDVETFKEGILAREAQTSTGLGDGIAMPHSKNAAVKEATVLFAKSDAGVDYEALDGQPTFLFFMIAAPDGANDTHLQALAALSRQLINPEFVASLKEVTTPDQVQAIFAAAEAEEAKEKEAEAKAEAEAANATSAASDRPYVIAVTACPTGIAHTYMAEDSLKKKAKEMGIDIKVETNGSDGIKHRLTAEDIERATAVIVAADKKVEMDRFDGKKLLNRPVGDGIRKTEELLTLAVEGKAPVYHAENSSNTAEEETSKGSVGQEIYKNLMNGVSHMLPFVIAGGIMIALSFMIDQFMGVPQDQLSKLGSYHPMAANFNQIGSAAFAFMLPVFAGYIAASIADRPGLIVGFAAGALANSGYAFNGFGDMKSAGFLGALIGGFLAGYVILFLKKIFSGLPKSLGGIKTILFYPFFGLLITGFLMTFINIPVSAINTALNNFLASLSGANAILLGLLVAGMMAVDLGGPINKAAYVFATLSLSESVTSGGSVVMAAVMAGGMVPPLAIFVATLLFKKKFDQSQVDAGLTNIVMGLSFVTEGAIPFAAADPLRAIPSFVVGSALTGGLVGALDIKSLAPHGGIFVIPLVSQPIMYLLFIFIGAIVSGVLFGLLKKPVAK</sequence>
<keyword evidence="18" id="KW-1185">Reference proteome</keyword>
<dbReference type="InterPro" id="IPR002178">
    <property type="entry name" value="PTS_EIIA_type-2_dom"/>
</dbReference>
<keyword evidence="9 13" id="KW-0812">Transmembrane</keyword>
<feature type="transmembrane region" description="Helical" evidence="13">
    <location>
        <begin position="527"/>
        <end position="550"/>
    </location>
</feature>
<evidence type="ECO:0000256" key="13">
    <source>
        <dbReference type="SAM" id="Phobius"/>
    </source>
</evidence>
<dbReference type="Gene3D" id="3.40.50.2300">
    <property type="match status" value="1"/>
</dbReference>
<feature type="transmembrane region" description="Helical" evidence="13">
    <location>
        <begin position="627"/>
        <end position="647"/>
    </location>
</feature>